<organism evidence="1">
    <name type="scientific">Cyprideis torosa</name>
    <dbReference type="NCBI Taxonomy" id="163714"/>
    <lineage>
        <taxon>Eukaryota</taxon>
        <taxon>Metazoa</taxon>
        <taxon>Ecdysozoa</taxon>
        <taxon>Arthropoda</taxon>
        <taxon>Crustacea</taxon>
        <taxon>Oligostraca</taxon>
        <taxon>Ostracoda</taxon>
        <taxon>Podocopa</taxon>
        <taxon>Podocopida</taxon>
        <taxon>Cytherocopina</taxon>
        <taxon>Cytheroidea</taxon>
        <taxon>Cytherideidae</taxon>
        <taxon>Cyprideis</taxon>
    </lineage>
</organism>
<name>A0A7R8WFF3_9CRUS</name>
<gene>
    <name evidence="1" type="ORF">CTOB1V02_LOCUS5822</name>
</gene>
<dbReference type="OrthoDB" id="5984441at2759"/>
<protein>
    <submittedName>
        <fullName evidence="1">Uncharacterized protein</fullName>
    </submittedName>
</protein>
<sequence length="385" mass="42048">MTMARSYSRIFPLLLARNGICHPGRSSMKYNNFCSVTPNIPVKIPVYGILRIHSHQALKIFPIPPQKSMALNEAYFTNCSGKEICSTCEKIKEFRVEIPPASSSSKFQEEHHSESLLLQDNTRLEVPLNYDMSGVLETSSADLMLGRFENDFIDFESKGGKLICQNQIACKTFRWHSIQGDGDVFIKGGIHGNVDIQVTGKGTIDAGKVQGDQHELRSDRGDIKVEALYSVGASLFTRTGTMELRNIHGEIQVDLGSEGNLNLRGLDGSLSVKGATGKVSLAVDRLQADSSIEMTGSSEISIQVNPEGFNSDVIVEGAAEVYIDEELGATFQESGEGEGRIEMSNDTSGQPFQLKIVTAGGRVAIKKLDWLSSFTGIDFIGTSQR</sequence>
<dbReference type="EMBL" id="OB661314">
    <property type="protein sequence ID" value="CAD7227930.1"/>
    <property type="molecule type" value="Genomic_DNA"/>
</dbReference>
<dbReference type="Gene3D" id="2.160.20.120">
    <property type="match status" value="1"/>
</dbReference>
<dbReference type="PANTHER" id="PTHR34094">
    <property type="match status" value="1"/>
</dbReference>
<accession>A0A7R8WFF3</accession>
<reference evidence="1" key="1">
    <citation type="submission" date="2020-11" db="EMBL/GenBank/DDBJ databases">
        <authorList>
            <person name="Tran Van P."/>
        </authorList>
    </citation>
    <scope>NUCLEOTIDE SEQUENCE</scope>
</reference>
<dbReference type="PANTHER" id="PTHR34094:SF1">
    <property type="entry name" value="PROTEIN FAM185A"/>
    <property type="match status" value="1"/>
</dbReference>
<evidence type="ECO:0000313" key="1">
    <source>
        <dbReference type="EMBL" id="CAD7227930.1"/>
    </source>
</evidence>
<proteinExistence type="predicted"/>
<dbReference type="AlphaFoldDB" id="A0A7R8WFF3"/>